<feature type="region of interest" description="Disordered" evidence="1">
    <location>
        <begin position="181"/>
        <end position="210"/>
    </location>
</feature>
<protein>
    <submittedName>
        <fullName evidence="2">Uncharacterized protein</fullName>
    </submittedName>
</protein>
<feature type="compositionally biased region" description="Polar residues" evidence="1">
    <location>
        <begin position="7"/>
        <end position="17"/>
    </location>
</feature>
<feature type="region of interest" description="Disordered" evidence="1">
    <location>
        <begin position="1"/>
        <end position="98"/>
    </location>
</feature>
<accession>A0A395SM00</accession>
<comment type="caution">
    <text evidence="2">The sequence shown here is derived from an EMBL/GenBank/DDBJ whole genome shotgun (WGS) entry which is preliminary data.</text>
</comment>
<feature type="compositionally biased region" description="Gly residues" evidence="1">
    <location>
        <begin position="567"/>
        <end position="579"/>
    </location>
</feature>
<gene>
    <name evidence="2" type="ORF">FLONG3_6362</name>
</gene>
<feature type="compositionally biased region" description="Basic and acidic residues" evidence="1">
    <location>
        <begin position="460"/>
        <end position="470"/>
    </location>
</feature>
<feature type="compositionally biased region" description="Basic residues" evidence="1">
    <location>
        <begin position="367"/>
        <end position="381"/>
    </location>
</feature>
<sequence length="579" mass="64069">MADPSRNMGSLNRNSFQEDAPPPPYSETDIYSASSRSPRSSLPAISTVGSGFRSDHGPTAPGNDVAFPMSPTSTTGSVIYTPPLTPRTEPTSTTATPLDQSHTRLLSAIRYFETRPPPTSTSLEELRHSIAVKPDSVPQDIPYPEHWAAYDVTPQDWATFVNFLLPDHDSLKNEAIFGGKIKSEDGSDAKSATSNASARSERQTTDPDEWHTRRAEIHSVVHQWNLVFFRPRRVAVILEPEEPVYASREWEVPSNNPSDGVPQAGPSYQRDGMPQRRDGGFQGGWGGLRVNESGVRWGERFVADSNGLRIGNLVMDNRGIRIGGEGAGNRWPPGPEPAHIHTGPPQVHPHLWPRGHPEVNLGPARGRAPHNLHGGARHRPRSCSTSSSSSSDSSVSSSSSDSIGSLPDHDDIKDEQLPFYIARLEQWTANPHEVRSKADVKQLKAELKAGRRNLTPLDPNVDRKELEKQSKTLVHQWRSLKRQQKKEKKERRKAEKKEKRRLKKEMKAARRDHRREQRGCGRGRGRGRGHGVADPPMVPGFPIALPHFSTGRVPHPAYVPGPPPGRGDWGWPGRGGFRG</sequence>
<feature type="region of interest" description="Disordered" evidence="1">
    <location>
        <begin position="555"/>
        <end position="579"/>
    </location>
</feature>
<feature type="compositionally biased region" description="Basic residues" evidence="1">
    <location>
        <begin position="478"/>
        <end position="491"/>
    </location>
</feature>
<evidence type="ECO:0000313" key="2">
    <source>
        <dbReference type="EMBL" id="RGP73416.1"/>
    </source>
</evidence>
<feature type="region of interest" description="Disordered" evidence="1">
    <location>
        <begin position="250"/>
        <end position="285"/>
    </location>
</feature>
<dbReference type="AlphaFoldDB" id="A0A395SM00"/>
<feature type="region of interest" description="Disordered" evidence="1">
    <location>
        <begin position="324"/>
        <end position="411"/>
    </location>
</feature>
<feature type="compositionally biased region" description="Basic and acidic residues" evidence="1">
    <location>
        <begin position="199"/>
        <end position="210"/>
    </location>
</feature>
<organism evidence="2 3">
    <name type="scientific">Fusarium longipes</name>
    <dbReference type="NCBI Taxonomy" id="694270"/>
    <lineage>
        <taxon>Eukaryota</taxon>
        <taxon>Fungi</taxon>
        <taxon>Dikarya</taxon>
        <taxon>Ascomycota</taxon>
        <taxon>Pezizomycotina</taxon>
        <taxon>Sordariomycetes</taxon>
        <taxon>Hypocreomycetidae</taxon>
        <taxon>Hypocreales</taxon>
        <taxon>Nectriaceae</taxon>
        <taxon>Fusarium</taxon>
    </lineage>
</organism>
<evidence type="ECO:0000256" key="1">
    <source>
        <dbReference type="SAM" id="MobiDB-lite"/>
    </source>
</evidence>
<dbReference type="EMBL" id="PXOG01000141">
    <property type="protein sequence ID" value="RGP73416.1"/>
    <property type="molecule type" value="Genomic_DNA"/>
</dbReference>
<dbReference type="Proteomes" id="UP000266234">
    <property type="component" value="Unassembled WGS sequence"/>
</dbReference>
<evidence type="ECO:0000313" key="3">
    <source>
        <dbReference type="Proteomes" id="UP000266234"/>
    </source>
</evidence>
<name>A0A395SM00_9HYPO</name>
<feature type="compositionally biased region" description="Low complexity" evidence="1">
    <location>
        <begin position="382"/>
        <end position="405"/>
    </location>
</feature>
<dbReference type="OrthoDB" id="5408998at2759"/>
<feature type="compositionally biased region" description="Low complexity" evidence="1">
    <location>
        <begin position="86"/>
        <end position="97"/>
    </location>
</feature>
<proteinExistence type="predicted"/>
<feature type="region of interest" description="Disordered" evidence="1">
    <location>
        <begin position="451"/>
        <end position="538"/>
    </location>
</feature>
<dbReference type="STRING" id="694270.A0A395SM00"/>
<feature type="compositionally biased region" description="Basic and acidic residues" evidence="1">
    <location>
        <begin position="505"/>
        <end position="519"/>
    </location>
</feature>
<feature type="compositionally biased region" description="Low complexity" evidence="1">
    <location>
        <begin position="32"/>
        <end position="46"/>
    </location>
</feature>
<keyword evidence="3" id="KW-1185">Reference proteome</keyword>
<reference evidence="2 3" key="1">
    <citation type="journal article" date="2018" name="PLoS Pathog.">
        <title>Evolution of structural diversity of trichothecenes, a family of toxins produced by plant pathogenic and entomopathogenic fungi.</title>
        <authorList>
            <person name="Proctor R.H."/>
            <person name="McCormick S.P."/>
            <person name="Kim H.S."/>
            <person name="Cardoza R.E."/>
            <person name="Stanley A.M."/>
            <person name="Lindo L."/>
            <person name="Kelly A."/>
            <person name="Brown D.W."/>
            <person name="Lee T."/>
            <person name="Vaughan M.M."/>
            <person name="Alexander N.J."/>
            <person name="Busman M."/>
            <person name="Gutierrez S."/>
        </authorList>
    </citation>
    <scope>NUCLEOTIDE SEQUENCE [LARGE SCALE GENOMIC DNA]</scope>
    <source>
        <strain evidence="2 3">NRRL 20695</strain>
    </source>
</reference>